<keyword evidence="3 13" id="KW-0813">Transport</keyword>
<dbReference type="GeneTree" id="ENSGT00940000159428"/>
<dbReference type="CDD" id="cd00051">
    <property type="entry name" value="EFh"/>
    <property type="match status" value="1"/>
</dbReference>
<evidence type="ECO:0000256" key="2">
    <source>
        <dbReference type="ARBA" id="ARBA00006375"/>
    </source>
</evidence>
<reference evidence="16" key="3">
    <citation type="submission" date="2025-09" db="UniProtKB">
        <authorList>
            <consortium name="Ensembl"/>
        </authorList>
    </citation>
    <scope>IDENTIFICATION</scope>
</reference>
<evidence type="ECO:0000256" key="7">
    <source>
        <dbReference type="ARBA" id="ARBA00022792"/>
    </source>
</evidence>
<keyword evidence="7" id="KW-0999">Mitochondrion inner membrane</keyword>
<dbReference type="Gene3D" id="1.50.40.10">
    <property type="entry name" value="Mitochondrial carrier domain"/>
    <property type="match status" value="1"/>
</dbReference>
<dbReference type="Pfam" id="PF13833">
    <property type="entry name" value="EF-hand_8"/>
    <property type="match status" value="1"/>
</dbReference>
<keyword evidence="17" id="KW-1185">Reference proteome</keyword>
<evidence type="ECO:0000256" key="14">
    <source>
        <dbReference type="SAM" id="Phobius"/>
    </source>
</evidence>
<evidence type="ECO:0000256" key="5">
    <source>
        <dbReference type="ARBA" id="ARBA00022723"/>
    </source>
</evidence>
<dbReference type="Ensembl" id="ENSPNAT00000069813.1">
    <property type="protein sequence ID" value="ENSPNAP00000074572.1"/>
    <property type="gene ID" value="ENSPNAG00000012055.2"/>
</dbReference>
<proteinExistence type="inferred from homology"/>
<dbReference type="SUPFAM" id="SSF47473">
    <property type="entry name" value="EF-hand"/>
    <property type="match status" value="1"/>
</dbReference>
<keyword evidence="9 14" id="KW-1133">Transmembrane helix</keyword>
<dbReference type="AlphaFoldDB" id="A0AAR2LIT7"/>
<feature type="transmembrane region" description="Helical" evidence="14">
    <location>
        <begin position="67"/>
        <end position="83"/>
    </location>
</feature>
<dbReference type="InterPro" id="IPR023395">
    <property type="entry name" value="MCP_dom_sf"/>
</dbReference>
<organism evidence="16 17">
    <name type="scientific">Pygocentrus nattereri</name>
    <name type="common">Red-bellied piranha</name>
    <dbReference type="NCBI Taxonomy" id="42514"/>
    <lineage>
        <taxon>Eukaryota</taxon>
        <taxon>Metazoa</taxon>
        <taxon>Chordata</taxon>
        <taxon>Craniata</taxon>
        <taxon>Vertebrata</taxon>
        <taxon>Euteleostomi</taxon>
        <taxon>Actinopterygii</taxon>
        <taxon>Neopterygii</taxon>
        <taxon>Teleostei</taxon>
        <taxon>Ostariophysi</taxon>
        <taxon>Characiformes</taxon>
        <taxon>Characoidei</taxon>
        <taxon>Pygocentrus</taxon>
    </lineage>
</organism>
<feature type="repeat" description="Solcar" evidence="12">
    <location>
        <begin position="315"/>
        <end position="400"/>
    </location>
</feature>
<dbReference type="SMART" id="SM00054">
    <property type="entry name" value="EFh"/>
    <property type="match status" value="2"/>
</dbReference>
<sequence length="506" mass="55908">SDFSCSSSNAGFTQSSGWTGLAVSMVEGYVASALHRVTRFSPGPAPLPLLIPSIPNRSGHPSFPPPFLLFLFVPLLLLLFFLFCPVPQQIVRAGDTNQDGQLDFEEFTQYLRAHEKRLKLMFSSLDRNNDGQIDVGEIQLSLHAVGVDVTLEEASKILQSMDKDGTMTIDWVEWRDHFLFNPLHSMEDIAHYWKRSVILDIGEHLTVPDEFSEKERKSGFVWRQLMAGAMAGSVSRTGTAPLDRLKVFLQVHGQSSDKGSVWKGLKDMVKEGGLRALWRGNGINVLKIAPETAIKFLAYEQIKRLMHGSKDGGSLKVQERFIAGSLAGATAQTIIYPMEVLKTRLTLRKTGQYSSVVDCARQILKKEGMQAFYKGYTPNILGIIPYAGIDLAVYETLKNTWLQRHRGDSTDPGVLVLVGCGTVSSTCGQLASYPLALIRTRMQAQASVKGAPQLSMLSLFRSIVAQEGVVGLYRGIAPNFLKVIPAVSISYVVYEHMRKVLGVGER</sequence>
<keyword evidence="8" id="KW-0106">Calcium</keyword>
<dbReference type="GO" id="GO:0055085">
    <property type="term" value="P:transmembrane transport"/>
    <property type="evidence" value="ECO:0007669"/>
    <property type="project" value="InterPro"/>
</dbReference>
<reference evidence="16" key="2">
    <citation type="submission" date="2025-08" db="UniProtKB">
        <authorList>
            <consortium name="Ensembl"/>
        </authorList>
    </citation>
    <scope>IDENTIFICATION</scope>
</reference>
<evidence type="ECO:0000256" key="8">
    <source>
        <dbReference type="ARBA" id="ARBA00022837"/>
    </source>
</evidence>
<evidence type="ECO:0000256" key="11">
    <source>
        <dbReference type="ARBA" id="ARBA00023136"/>
    </source>
</evidence>
<evidence type="ECO:0000313" key="17">
    <source>
        <dbReference type="Proteomes" id="UP001501920"/>
    </source>
</evidence>
<dbReference type="Pfam" id="PF00153">
    <property type="entry name" value="Mito_carr"/>
    <property type="match status" value="3"/>
</dbReference>
<keyword evidence="11 12" id="KW-0472">Membrane</keyword>
<evidence type="ECO:0000256" key="12">
    <source>
        <dbReference type="PROSITE-ProRule" id="PRU00282"/>
    </source>
</evidence>
<accession>A0AAR2LIT7</accession>
<feature type="repeat" description="Solcar" evidence="12">
    <location>
        <begin position="412"/>
        <end position="500"/>
    </location>
</feature>
<keyword evidence="4 12" id="KW-0812">Transmembrane</keyword>
<dbReference type="PROSITE" id="PS50222">
    <property type="entry name" value="EF_HAND_2"/>
    <property type="match status" value="2"/>
</dbReference>
<dbReference type="SUPFAM" id="SSF103506">
    <property type="entry name" value="Mitochondrial carrier"/>
    <property type="match status" value="1"/>
</dbReference>
<dbReference type="PANTHER" id="PTHR24089">
    <property type="entry name" value="SOLUTE CARRIER FAMILY 25"/>
    <property type="match status" value="1"/>
</dbReference>
<evidence type="ECO:0000259" key="15">
    <source>
        <dbReference type="PROSITE" id="PS50222"/>
    </source>
</evidence>
<evidence type="ECO:0000256" key="3">
    <source>
        <dbReference type="ARBA" id="ARBA00022448"/>
    </source>
</evidence>
<keyword evidence="10" id="KW-0496">Mitochondrion</keyword>
<evidence type="ECO:0000256" key="6">
    <source>
        <dbReference type="ARBA" id="ARBA00022737"/>
    </source>
</evidence>
<name>A0AAR2LIT7_PYGNA</name>
<dbReference type="FunFam" id="1.10.238.10:FF:000028">
    <property type="entry name" value="Putative calcium-binding mitochondrial carrier protein scamc-2"/>
    <property type="match status" value="1"/>
</dbReference>
<dbReference type="PROSITE" id="PS00018">
    <property type="entry name" value="EF_HAND_1"/>
    <property type="match status" value="1"/>
</dbReference>
<dbReference type="InterPro" id="IPR018108">
    <property type="entry name" value="MCP_transmembrane"/>
</dbReference>
<dbReference type="PROSITE" id="PS50920">
    <property type="entry name" value="SOLCAR"/>
    <property type="match status" value="3"/>
</dbReference>
<dbReference type="GO" id="GO:0005743">
    <property type="term" value="C:mitochondrial inner membrane"/>
    <property type="evidence" value="ECO:0007669"/>
    <property type="project" value="UniProtKB-SubCell"/>
</dbReference>
<comment type="similarity">
    <text evidence="2 13">Belongs to the mitochondrial carrier (TC 2.A.29) family.</text>
</comment>
<dbReference type="PRINTS" id="PR00926">
    <property type="entry name" value="MITOCARRIER"/>
</dbReference>
<feature type="repeat" description="Solcar" evidence="12">
    <location>
        <begin position="219"/>
        <end position="305"/>
    </location>
</feature>
<dbReference type="InterPro" id="IPR011992">
    <property type="entry name" value="EF-hand-dom_pair"/>
</dbReference>
<feature type="domain" description="EF-hand" evidence="15">
    <location>
        <begin position="149"/>
        <end position="184"/>
    </location>
</feature>
<dbReference type="InterPro" id="IPR002048">
    <property type="entry name" value="EF_hand_dom"/>
</dbReference>
<dbReference type="Pfam" id="PF13499">
    <property type="entry name" value="EF-hand_7"/>
    <property type="match status" value="1"/>
</dbReference>
<comment type="subcellular location">
    <subcellularLocation>
        <location evidence="1">Mitochondrion inner membrane</location>
        <topology evidence="1">Multi-pass membrane protein</topology>
    </subcellularLocation>
</comment>
<evidence type="ECO:0000256" key="13">
    <source>
        <dbReference type="RuleBase" id="RU000488"/>
    </source>
</evidence>
<feature type="domain" description="EF-hand" evidence="15">
    <location>
        <begin position="113"/>
        <end position="148"/>
    </location>
</feature>
<evidence type="ECO:0000256" key="1">
    <source>
        <dbReference type="ARBA" id="ARBA00004448"/>
    </source>
</evidence>
<evidence type="ECO:0000256" key="9">
    <source>
        <dbReference type="ARBA" id="ARBA00022989"/>
    </source>
</evidence>
<dbReference type="Gene3D" id="1.10.238.10">
    <property type="entry name" value="EF-hand"/>
    <property type="match status" value="2"/>
</dbReference>
<dbReference type="InterPro" id="IPR018247">
    <property type="entry name" value="EF_Hand_1_Ca_BS"/>
</dbReference>
<evidence type="ECO:0000256" key="10">
    <source>
        <dbReference type="ARBA" id="ARBA00023128"/>
    </source>
</evidence>
<dbReference type="Proteomes" id="UP001501920">
    <property type="component" value="Chromosome 12"/>
</dbReference>
<keyword evidence="6" id="KW-0677">Repeat</keyword>
<keyword evidence="5" id="KW-0479">Metal-binding</keyword>
<dbReference type="GO" id="GO:0005509">
    <property type="term" value="F:calcium ion binding"/>
    <property type="evidence" value="ECO:0007669"/>
    <property type="project" value="InterPro"/>
</dbReference>
<dbReference type="InterPro" id="IPR002067">
    <property type="entry name" value="MCP"/>
</dbReference>
<evidence type="ECO:0000313" key="16">
    <source>
        <dbReference type="Ensembl" id="ENSPNAP00000074572.1"/>
    </source>
</evidence>
<protein>
    <submittedName>
        <fullName evidence="16">Solute carrier family 25 member 23a</fullName>
    </submittedName>
</protein>
<reference evidence="16 17" key="1">
    <citation type="submission" date="2020-10" db="EMBL/GenBank/DDBJ databases">
        <title>Pygocentrus nattereri (red-bellied piranha) genome, fPygNat1, primary haplotype.</title>
        <authorList>
            <person name="Myers G."/>
            <person name="Meyer A."/>
            <person name="Karagic N."/>
            <person name="Pippel M."/>
            <person name="Winkler S."/>
            <person name="Tracey A."/>
            <person name="Wood J."/>
            <person name="Formenti G."/>
            <person name="Howe K."/>
            <person name="Fedrigo O."/>
            <person name="Jarvis E.D."/>
        </authorList>
    </citation>
    <scope>NUCLEOTIDE SEQUENCE [LARGE SCALE GENOMIC DNA]</scope>
</reference>
<evidence type="ECO:0000256" key="4">
    <source>
        <dbReference type="ARBA" id="ARBA00022692"/>
    </source>
</evidence>
<dbReference type="FunFam" id="1.50.40.10:FF:000003">
    <property type="entry name" value="Putative calcium-binding mitochondrial carrier protein scamc-2"/>
    <property type="match status" value="1"/>
</dbReference>